<comment type="similarity">
    <text evidence="2 11">Belongs to the peptidase M14 family.</text>
</comment>
<evidence type="ECO:0000256" key="12">
    <source>
        <dbReference type="SAM" id="Phobius"/>
    </source>
</evidence>
<reference evidence="15" key="1">
    <citation type="submission" date="2025-08" db="UniProtKB">
        <authorList>
            <consortium name="RefSeq"/>
        </authorList>
    </citation>
    <scope>IDENTIFICATION</scope>
</reference>
<dbReference type="GO" id="GO:0005615">
    <property type="term" value="C:extracellular space"/>
    <property type="evidence" value="ECO:0007669"/>
    <property type="project" value="TreeGrafter"/>
</dbReference>
<gene>
    <name evidence="15" type="primary">cpa6</name>
</gene>
<dbReference type="InterPro" id="IPR057247">
    <property type="entry name" value="CARBOXYPEPT_ZN_2"/>
</dbReference>
<feature type="transmembrane region" description="Helical" evidence="12">
    <location>
        <begin position="6"/>
        <end position="31"/>
    </location>
</feature>
<keyword evidence="10" id="KW-1015">Disulfide bond</keyword>
<dbReference type="PANTHER" id="PTHR11705">
    <property type="entry name" value="PROTEASE FAMILY M14 CARBOXYPEPTIDASE A,B"/>
    <property type="match status" value="1"/>
</dbReference>
<keyword evidence="6" id="KW-0732">Signal</keyword>
<dbReference type="Pfam" id="PF00246">
    <property type="entry name" value="Peptidase_M14"/>
    <property type="match status" value="1"/>
</dbReference>
<protein>
    <submittedName>
        <fullName evidence="15">Carboxypeptidase A6</fullName>
    </submittedName>
</protein>
<dbReference type="GeneID" id="115806683"/>
<evidence type="ECO:0000256" key="7">
    <source>
        <dbReference type="ARBA" id="ARBA00022801"/>
    </source>
</evidence>
<proteinExistence type="inferred from homology"/>
<dbReference type="OrthoDB" id="3626597at2759"/>
<keyword evidence="14" id="KW-1185">Reference proteome</keyword>
<keyword evidence="12" id="KW-1133">Transmembrane helix</keyword>
<dbReference type="PROSITE" id="PS52035">
    <property type="entry name" value="PEPTIDASE_M14"/>
    <property type="match status" value="1"/>
</dbReference>
<keyword evidence="12" id="KW-0812">Transmembrane</keyword>
<dbReference type="FunFam" id="3.30.70.340:FF:000002">
    <property type="entry name" value="Carboxypeptidase A"/>
    <property type="match status" value="1"/>
</dbReference>
<evidence type="ECO:0000313" key="14">
    <source>
        <dbReference type="Proteomes" id="UP000504632"/>
    </source>
</evidence>
<keyword evidence="3 15" id="KW-0121">Carboxypeptidase</keyword>
<dbReference type="RefSeq" id="XP_030623405.1">
    <property type="nucleotide sequence ID" value="XM_030767545.1"/>
</dbReference>
<dbReference type="InterPro" id="IPR057246">
    <property type="entry name" value="CARBOXYPEPT_ZN_1"/>
</dbReference>
<dbReference type="Gene3D" id="3.30.70.340">
    <property type="entry name" value="Metallocarboxypeptidase-like"/>
    <property type="match status" value="1"/>
</dbReference>
<feature type="domain" description="Peptidase M14" evidence="13">
    <location>
        <begin position="136"/>
        <end position="431"/>
    </location>
</feature>
<dbReference type="FunCoup" id="A0A6J2USG9">
    <property type="interactions" value="290"/>
</dbReference>
<feature type="active site" description="Proton donor/acceptor" evidence="11">
    <location>
        <position position="397"/>
    </location>
</feature>
<keyword evidence="12" id="KW-0472">Membrane</keyword>
<organism evidence="14 15">
    <name type="scientific">Chanos chanos</name>
    <name type="common">Milkfish</name>
    <name type="synonym">Mugil chanos</name>
    <dbReference type="NCBI Taxonomy" id="29144"/>
    <lineage>
        <taxon>Eukaryota</taxon>
        <taxon>Metazoa</taxon>
        <taxon>Chordata</taxon>
        <taxon>Craniata</taxon>
        <taxon>Vertebrata</taxon>
        <taxon>Euteleostomi</taxon>
        <taxon>Actinopterygii</taxon>
        <taxon>Neopterygii</taxon>
        <taxon>Teleostei</taxon>
        <taxon>Ostariophysi</taxon>
        <taxon>Gonorynchiformes</taxon>
        <taxon>Chanidae</taxon>
        <taxon>Chanos</taxon>
    </lineage>
</organism>
<dbReference type="GO" id="GO:0004181">
    <property type="term" value="F:metallocarboxypeptidase activity"/>
    <property type="evidence" value="ECO:0007669"/>
    <property type="project" value="InterPro"/>
</dbReference>
<evidence type="ECO:0000259" key="13">
    <source>
        <dbReference type="PROSITE" id="PS52035"/>
    </source>
</evidence>
<dbReference type="PRINTS" id="PR00765">
    <property type="entry name" value="CRBOXYPTASEA"/>
</dbReference>
<dbReference type="FunFam" id="3.40.630.10:FF:000001">
    <property type="entry name" value="Carboxypeptidase B"/>
    <property type="match status" value="1"/>
</dbReference>
<keyword evidence="7" id="KW-0378">Hydrolase</keyword>
<accession>A0A6J2USG9</accession>
<evidence type="ECO:0000256" key="6">
    <source>
        <dbReference type="ARBA" id="ARBA00022729"/>
    </source>
</evidence>
<dbReference type="InterPro" id="IPR003146">
    <property type="entry name" value="M14A_act_pep"/>
</dbReference>
<evidence type="ECO:0000256" key="2">
    <source>
        <dbReference type="ARBA" id="ARBA00005988"/>
    </source>
</evidence>
<dbReference type="AlphaFoldDB" id="A0A6J2USG9"/>
<dbReference type="GO" id="GO:0008270">
    <property type="term" value="F:zinc ion binding"/>
    <property type="evidence" value="ECO:0007669"/>
    <property type="project" value="InterPro"/>
</dbReference>
<dbReference type="PROSITE" id="PS00132">
    <property type="entry name" value="CARBOXYPEPT_ZN_1"/>
    <property type="match status" value="1"/>
</dbReference>
<evidence type="ECO:0000256" key="8">
    <source>
        <dbReference type="ARBA" id="ARBA00022833"/>
    </source>
</evidence>
<dbReference type="SUPFAM" id="SSF53187">
    <property type="entry name" value="Zn-dependent exopeptidases"/>
    <property type="match status" value="1"/>
</dbReference>
<dbReference type="SMART" id="SM00631">
    <property type="entry name" value="Zn_pept"/>
    <property type="match status" value="1"/>
</dbReference>
<keyword evidence="5" id="KW-0479">Metal-binding</keyword>
<dbReference type="PROSITE" id="PS00133">
    <property type="entry name" value="CARBOXYPEPT_ZN_2"/>
    <property type="match status" value="1"/>
</dbReference>
<evidence type="ECO:0000256" key="10">
    <source>
        <dbReference type="ARBA" id="ARBA00023157"/>
    </source>
</evidence>
<dbReference type="InterPro" id="IPR000834">
    <property type="entry name" value="Peptidase_M14"/>
</dbReference>
<dbReference type="InParanoid" id="A0A6J2USG9"/>
<evidence type="ECO:0000256" key="4">
    <source>
        <dbReference type="ARBA" id="ARBA00022670"/>
    </source>
</evidence>
<evidence type="ECO:0000256" key="1">
    <source>
        <dbReference type="ARBA" id="ARBA00001947"/>
    </source>
</evidence>
<keyword evidence="9" id="KW-0482">Metalloprotease</keyword>
<dbReference type="SUPFAM" id="SSF54897">
    <property type="entry name" value="Protease propeptides/inhibitors"/>
    <property type="match status" value="1"/>
</dbReference>
<evidence type="ECO:0000256" key="9">
    <source>
        <dbReference type="ARBA" id="ARBA00023049"/>
    </source>
</evidence>
<evidence type="ECO:0000256" key="11">
    <source>
        <dbReference type="PROSITE-ProRule" id="PRU01379"/>
    </source>
</evidence>
<evidence type="ECO:0000256" key="5">
    <source>
        <dbReference type="ARBA" id="ARBA00022723"/>
    </source>
</evidence>
<dbReference type="PANTHER" id="PTHR11705:SF18">
    <property type="entry name" value="CARBOXYPEPTIDASE A6"/>
    <property type="match status" value="1"/>
</dbReference>
<dbReference type="CTD" id="57094"/>
<dbReference type="Gene3D" id="3.40.630.10">
    <property type="entry name" value="Zn peptidases"/>
    <property type="match status" value="1"/>
</dbReference>
<keyword evidence="8" id="KW-0862">Zinc</keyword>
<evidence type="ECO:0000256" key="3">
    <source>
        <dbReference type="ARBA" id="ARBA00022645"/>
    </source>
</evidence>
<sequence>MSVSNAVHAAVLLGCVMICSTVLCPVGAYLYNNRYAGDQVLRITPRNEEEVQVLRRLFQNMSVDLWQPNSASLIHEGRAVDVHTGQNGTAGLKARLRQEHIQHSVLISNLQEEIEKQTGYRSSRKRRSEFQYDYEVYHSMEEIQSWMFEMNRTHPHMLDMFSIGRSYEGRPLYVLQLGKRTRTYKKAVWIDCGVHAREWIGPAFCQWFVKEALNSYRHDSSMRRLINQLTFYVMPVFNVDGYHYSWKVDRFWRKTRSKNAKYHCRGVDANRNWKVKWCEEGASSHPCDDTYCGPYPESEPEVKAVAKFLRKHKRRVKAYISIHAYAQMLLYPYSYKYATIPNFNCVETAAQNAVSALYSAYGVRYRYGPASTTLYVSSGSSIDWAYKTGIPYAFAFELRDTGYFGFLLPETLINPTCTETMRAVRAIASGLLKKCRD</sequence>
<comment type="cofactor">
    <cofactor evidence="1">
        <name>Zn(2+)</name>
        <dbReference type="ChEBI" id="CHEBI:29105"/>
    </cofactor>
</comment>
<evidence type="ECO:0000313" key="15">
    <source>
        <dbReference type="RefSeq" id="XP_030623405.1"/>
    </source>
</evidence>
<dbReference type="InterPro" id="IPR036990">
    <property type="entry name" value="M14A-like_propep"/>
</dbReference>
<keyword evidence="4" id="KW-0645">Protease</keyword>
<dbReference type="Pfam" id="PF02244">
    <property type="entry name" value="Propep_M14"/>
    <property type="match status" value="1"/>
</dbReference>
<dbReference type="Proteomes" id="UP000504632">
    <property type="component" value="Chromosome 3"/>
</dbReference>
<name>A0A6J2USG9_CHACN</name>
<dbReference type="GO" id="GO:0006508">
    <property type="term" value="P:proteolysis"/>
    <property type="evidence" value="ECO:0007669"/>
    <property type="project" value="UniProtKB-KW"/>
</dbReference>